<proteinExistence type="predicted"/>
<keyword evidence="2" id="KW-1185">Reference proteome</keyword>
<sequence>MHRTPEEIYQNLLDAGYTKATAERFMTYVNSGDLESQLRDLAMKRTKILEKLHQENRHLECLDYLSYELEKQERRTL</sequence>
<dbReference type="RefSeq" id="WP_183327498.1">
    <property type="nucleotide sequence ID" value="NZ_JACHHK010000002.1"/>
</dbReference>
<organism evidence="1 2">
    <name type="scientific">Catenisphaera adipataccumulans</name>
    <dbReference type="NCBI Taxonomy" id="700500"/>
    <lineage>
        <taxon>Bacteria</taxon>
        <taxon>Bacillati</taxon>
        <taxon>Bacillota</taxon>
        <taxon>Erysipelotrichia</taxon>
        <taxon>Erysipelotrichales</taxon>
        <taxon>Erysipelotrichaceae</taxon>
        <taxon>Catenisphaera</taxon>
    </lineage>
</organism>
<gene>
    <name evidence="1" type="ORF">HNQ47_000667</name>
</gene>
<dbReference type="AlphaFoldDB" id="A0A7W8FV06"/>
<protein>
    <submittedName>
        <fullName evidence="1">Uncharacterized protein</fullName>
    </submittedName>
</protein>
<accession>A0A7W8FV06</accession>
<evidence type="ECO:0000313" key="1">
    <source>
        <dbReference type="EMBL" id="MBB5182648.1"/>
    </source>
</evidence>
<reference evidence="1 2" key="1">
    <citation type="submission" date="2020-08" db="EMBL/GenBank/DDBJ databases">
        <title>Genomic Encyclopedia of Type Strains, Phase IV (KMG-IV): sequencing the most valuable type-strain genomes for metagenomic binning, comparative biology and taxonomic classification.</title>
        <authorList>
            <person name="Goeker M."/>
        </authorList>
    </citation>
    <scope>NUCLEOTIDE SEQUENCE [LARGE SCALE GENOMIC DNA]</scope>
    <source>
        <strain evidence="1 2">DSM 25799</strain>
    </source>
</reference>
<dbReference type="Proteomes" id="UP000539953">
    <property type="component" value="Unassembled WGS sequence"/>
</dbReference>
<evidence type="ECO:0000313" key="2">
    <source>
        <dbReference type="Proteomes" id="UP000539953"/>
    </source>
</evidence>
<dbReference type="EMBL" id="JACHHK010000002">
    <property type="protein sequence ID" value="MBB5182648.1"/>
    <property type="molecule type" value="Genomic_DNA"/>
</dbReference>
<name>A0A7W8FV06_9FIRM</name>
<comment type="caution">
    <text evidence="1">The sequence shown here is derived from an EMBL/GenBank/DDBJ whole genome shotgun (WGS) entry which is preliminary data.</text>
</comment>